<dbReference type="OrthoDB" id="7616636at2"/>
<dbReference type="eggNOG" id="ENOG5033RH3">
    <property type="taxonomic scope" value="Bacteria"/>
</dbReference>
<proteinExistence type="predicted"/>
<name>A0A059FNR6_9PROT</name>
<dbReference type="PATRIC" id="fig|1280950.3.peg.1964"/>
<dbReference type="EMBL" id="ARYK01000004">
    <property type="protein sequence ID" value="KCZ92325.1"/>
    <property type="molecule type" value="Genomic_DNA"/>
</dbReference>
<dbReference type="STRING" id="1280950.HJO_09829"/>
<accession>A0A059FNR6</accession>
<comment type="caution">
    <text evidence="1">The sequence shown here is derived from an EMBL/GenBank/DDBJ whole genome shotgun (WGS) entry which is preliminary data.</text>
</comment>
<keyword evidence="2" id="KW-1185">Reference proteome</keyword>
<evidence type="ECO:0000313" key="2">
    <source>
        <dbReference type="Proteomes" id="UP000025171"/>
    </source>
</evidence>
<protein>
    <submittedName>
        <fullName evidence="1">Uncharacterized protein</fullName>
    </submittedName>
</protein>
<dbReference type="Proteomes" id="UP000025171">
    <property type="component" value="Unassembled WGS sequence"/>
</dbReference>
<dbReference type="RefSeq" id="WP_051618483.1">
    <property type="nucleotide sequence ID" value="NZ_ARYK01000004.1"/>
</dbReference>
<reference evidence="1 2" key="1">
    <citation type="journal article" date="2014" name="Antonie Van Leeuwenhoek">
        <title>Hyphomonas beringensis sp. nov. and Hyphomonas chukchiensis sp. nov., isolated from surface seawater of the Bering Sea and Chukchi Sea.</title>
        <authorList>
            <person name="Li C."/>
            <person name="Lai Q."/>
            <person name="Li G."/>
            <person name="Dong C."/>
            <person name="Wang J."/>
            <person name="Liao Y."/>
            <person name="Shao Z."/>
        </authorList>
    </citation>
    <scope>NUCLEOTIDE SEQUENCE [LARGE SCALE GENOMIC DNA]</scope>
    <source>
        <strain evidence="1 2">MHS-2</strain>
    </source>
</reference>
<sequence length="277" mass="31758">MADGSAHAPLHVPIAADDLKPRMETPVKTKKFKVDFWATDFNTAEIGIMKRTQNEAASNQFTKDMEIFGQTVVNGKRESLIAYRHGMWKRNRDFKRRLVIKLFSEDLHWRGTVEMLVGRSMQLSLAAGGLAVPAYSINLGRHDQLVQLERSAHHWPFFPEKYSFFLQTKNGPRFYTLRRNIVCIGADYTLCDQKGRKIGQLDSRVINLGGAWKVTLDSAHANARLETVLELFCAVLKFNGAARRHVRQLAEKVRGGRLKPELDHQEEALYTNPRRRR</sequence>
<dbReference type="AlphaFoldDB" id="A0A059FNR6"/>
<evidence type="ECO:0000313" key="1">
    <source>
        <dbReference type="EMBL" id="KCZ92325.1"/>
    </source>
</evidence>
<organism evidence="1 2">
    <name type="scientific">Hyphomonas johnsonii MHS-2</name>
    <dbReference type="NCBI Taxonomy" id="1280950"/>
    <lineage>
        <taxon>Bacteria</taxon>
        <taxon>Pseudomonadati</taxon>
        <taxon>Pseudomonadota</taxon>
        <taxon>Alphaproteobacteria</taxon>
        <taxon>Hyphomonadales</taxon>
        <taxon>Hyphomonadaceae</taxon>
        <taxon>Hyphomonas</taxon>
    </lineage>
</organism>
<gene>
    <name evidence="1" type="ORF">HJO_09829</name>
</gene>